<accession>A0A6L8VL60</accession>
<organism evidence="4 5">
    <name type="scientific">Frigidibacter albus</name>
    <dbReference type="NCBI Taxonomy" id="1465486"/>
    <lineage>
        <taxon>Bacteria</taxon>
        <taxon>Pseudomonadati</taxon>
        <taxon>Pseudomonadota</taxon>
        <taxon>Alphaproteobacteria</taxon>
        <taxon>Rhodobacterales</taxon>
        <taxon>Paracoccaceae</taxon>
        <taxon>Frigidibacter</taxon>
    </lineage>
</organism>
<dbReference type="GO" id="GO:0004499">
    <property type="term" value="F:N,N-dimethylaniline monooxygenase activity"/>
    <property type="evidence" value="ECO:0007669"/>
    <property type="project" value="InterPro"/>
</dbReference>
<keyword evidence="3" id="KW-0560">Oxidoreductase</keyword>
<dbReference type="Gene3D" id="3.50.50.60">
    <property type="entry name" value="FAD/NAD(P)-binding domain"/>
    <property type="match status" value="2"/>
</dbReference>
<reference evidence="4 5" key="1">
    <citation type="submission" date="2020-01" db="EMBL/GenBank/DDBJ databases">
        <title>Frigidibacter albus SP32T (=CGMCC 1.13995T).</title>
        <authorList>
            <person name="Liao X."/>
        </authorList>
    </citation>
    <scope>NUCLEOTIDE SEQUENCE [LARGE SCALE GENOMIC DNA]</scope>
    <source>
        <strain evidence="4 5">SP32</strain>
    </source>
</reference>
<dbReference type="EMBL" id="WWNR01000013">
    <property type="protein sequence ID" value="MZQ90953.1"/>
    <property type="molecule type" value="Genomic_DNA"/>
</dbReference>
<dbReference type="Pfam" id="PF00743">
    <property type="entry name" value="FMO-like"/>
    <property type="match status" value="1"/>
</dbReference>
<sequence length="648" mass="72099">MTSITTLPLDHDPALVRAALRDADIPVLLMVVVQLTGDLSLLDSHAPLLGRPGEFSHSLPQEMVDALLDRLTERLTRGGPAPDHVEPSVLHRMMTAFVQEDISELYMPMLMEDLGFRTPPAPLAAAGAETAERAAGFKVLVIGAGASGICAGIRLKQAGIAFEIVERNDDVGGVWHENTYPGCGVDSANHLYCYSFELNHDWSRYYVKQPELRDYLRDCARKHGVMDHVHLNQEVQALAFDEEGAVWHATIRQADGSQRRVVANAVISSVGQLNQPAYPPLKGLDGFAGHSMHTARWDHGIDLRGKSVAMIGTGASGMQVAPAIADDVARLTIFQRSAPWVLPRHNYHNTVTENVKWVLANVPFYARWYRFMLFWAYGDGVYPLLKIDRNWHQPGSISARNAEIRAQWTKYVEAEVGDRPDLFAKVLPDYPPYGKRSLRDNDWYRTLRRDKVELVNTPVAEIVPGGIIDCEGRHYPVDVIIYATGFLASRMLHPMDIVGKGGTRLRDIWGDDNPRAYLGITMPGFPNLFLTYGPNTNLAHGGSIIFQAECQVHYITTCLAALIEGGHDAMECTAEAYDDYNASVDATLDEMVWAFEGVTNWYKNASGRVTTNSPWSLVDYWHMTRSPDPAAYTFIRTPDTLGKERKSA</sequence>
<dbReference type="PRINTS" id="PR00469">
    <property type="entry name" value="PNDRDTASEII"/>
</dbReference>
<keyword evidence="1" id="KW-0285">Flavoprotein</keyword>
<comment type="caution">
    <text evidence="4">The sequence shown here is derived from an EMBL/GenBank/DDBJ whole genome shotgun (WGS) entry which is preliminary data.</text>
</comment>
<dbReference type="OrthoDB" id="312624at2"/>
<dbReference type="SUPFAM" id="SSF51905">
    <property type="entry name" value="FAD/NAD(P)-binding domain"/>
    <property type="match status" value="2"/>
</dbReference>
<dbReference type="GO" id="GO:0050661">
    <property type="term" value="F:NADP binding"/>
    <property type="evidence" value="ECO:0007669"/>
    <property type="project" value="InterPro"/>
</dbReference>
<dbReference type="PRINTS" id="PR00368">
    <property type="entry name" value="FADPNR"/>
</dbReference>
<evidence type="ECO:0000313" key="4">
    <source>
        <dbReference type="EMBL" id="MZQ90953.1"/>
    </source>
</evidence>
<dbReference type="InterPro" id="IPR036188">
    <property type="entry name" value="FAD/NAD-bd_sf"/>
</dbReference>
<dbReference type="InterPro" id="IPR020946">
    <property type="entry name" value="Flavin_mOase-like"/>
</dbReference>
<keyword evidence="5" id="KW-1185">Reference proteome</keyword>
<protein>
    <submittedName>
        <fullName evidence="4">NAD(P)-binding domain-containing protein</fullName>
    </submittedName>
</protein>
<dbReference type="Proteomes" id="UP000477083">
    <property type="component" value="Unassembled WGS sequence"/>
</dbReference>
<dbReference type="PANTHER" id="PTHR42877">
    <property type="entry name" value="L-ORNITHINE N(5)-MONOOXYGENASE-RELATED"/>
    <property type="match status" value="1"/>
</dbReference>
<dbReference type="PANTHER" id="PTHR42877:SF4">
    <property type="entry name" value="FAD_NAD(P)-BINDING DOMAIN-CONTAINING PROTEIN-RELATED"/>
    <property type="match status" value="1"/>
</dbReference>
<gene>
    <name evidence="4" type="ORF">GS660_17815</name>
</gene>
<name>A0A6L8VL60_9RHOB</name>
<dbReference type="RefSeq" id="WP_161348337.1">
    <property type="nucleotide sequence ID" value="NZ_BMGW01000013.1"/>
</dbReference>
<dbReference type="AlphaFoldDB" id="A0A6L8VL60"/>
<dbReference type="InterPro" id="IPR051209">
    <property type="entry name" value="FAD-bind_Monooxygenase_sf"/>
</dbReference>
<evidence type="ECO:0000313" key="5">
    <source>
        <dbReference type="Proteomes" id="UP000477083"/>
    </source>
</evidence>
<evidence type="ECO:0000256" key="3">
    <source>
        <dbReference type="ARBA" id="ARBA00023002"/>
    </source>
</evidence>
<keyword evidence="2" id="KW-0274">FAD</keyword>
<evidence type="ECO:0000256" key="2">
    <source>
        <dbReference type="ARBA" id="ARBA00022827"/>
    </source>
</evidence>
<proteinExistence type="predicted"/>
<evidence type="ECO:0000256" key="1">
    <source>
        <dbReference type="ARBA" id="ARBA00022630"/>
    </source>
</evidence>
<dbReference type="GO" id="GO:0050660">
    <property type="term" value="F:flavin adenine dinucleotide binding"/>
    <property type="evidence" value="ECO:0007669"/>
    <property type="project" value="InterPro"/>
</dbReference>